<organism evidence="3 4">
    <name type="scientific">Fusobacterium varium ATCC 27725</name>
    <dbReference type="NCBI Taxonomy" id="469618"/>
    <lineage>
        <taxon>Bacteria</taxon>
        <taxon>Fusobacteriati</taxon>
        <taxon>Fusobacteriota</taxon>
        <taxon>Fusobacteriia</taxon>
        <taxon>Fusobacteriales</taxon>
        <taxon>Fusobacteriaceae</taxon>
        <taxon>Fusobacterium</taxon>
    </lineage>
</organism>
<evidence type="ECO:0000313" key="3">
    <source>
        <dbReference type="EMBL" id="AVQ31893.1"/>
    </source>
</evidence>
<dbReference type="Gene3D" id="2.40.128.130">
    <property type="entry name" value="Autotransporter beta-domain"/>
    <property type="match status" value="1"/>
</dbReference>
<dbReference type="SUPFAM" id="SSF103515">
    <property type="entry name" value="Autotransporter"/>
    <property type="match status" value="1"/>
</dbReference>
<feature type="compositionally biased region" description="Low complexity" evidence="1">
    <location>
        <begin position="287"/>
        <end position="306"/>
    </location>
</feature>
<name>A0ABN5JL94_FUSVA</name>
<sequence length="1395" mass="144831">MIEKIMKAVKSSNKKRSRNITIGAVVGFLLSCTAVMGADSHLWIKGENGIKFNKAETADGGGSWNEGNPYSDNNWDTVKKTYTNNMKLSSNGANGKDGSDKKISYGLRLSGELANMNFINNDSITGEISDSSGSDYGPGYGIYNESTKMGNIENTGEISGTGTASGYGIYNSNSVEMKNITNTGEISGTAKGLDGGTYGGAGYGIYNYQGTIVDIENTGRISGTGSGFSSSDGEGEGYGIYNSSSTMGAITNTGEISGTGKGDGTGAGTGYGINNSSSGKIGDITNTGEISGSGKSTSGKSEGSGIYNSAEMKNIKNTGRISGTGADSSSDSKGYGIYNDSGAIGAITNEGVISGTSTNGTGIHNASGISKEMGKIINTGIISGSGNSTSHASTGYGINNSSGKIGDIKNTGAINGSGKTSGASTGYGIHNDKTYGKEIGNITNEGVISGSGTSTGGNGEGYGIYNGATMGDIENTGLISGTGYNNTSTGTSDTGSGIHNKSDSKEMGKITNIGIINGYGAGESSSTGTGYGINNESGTIGDTTNTGVISGYGSGHDTGYGYGISNITTPGNTTTMGAIINTGIISGTGTGGSGSGIYNGSSGTMGAITNTGVIYGKDNAINNTNGNITVNNYGILVNEENKDVNAGISDTNYGLIIKNEGDNITVGTAGTQDIPIPFYDAEGNIMGERKVTIGNVAGKNDDKSNSFSGNKENHILNALTNTYKVTGENNNVTGSIINAYGTAVVFGDTGDNNQLTLSGTIVNGGIDEDDSNPDPTVKVAAISGSGNGDTLILQSGKIEYTDNKVEKSATQNTIVNGNIDMGAGDDTLTIGDGTIINGTLDGGVGTDTLNFGISSGAKSIPAKSQGVNIIHNISNFQKMNINTNVTLFEKTLETYGKETDLKVTGADEIKIGKNGTLTLRINSSKTVNEGGDDKITGHALYGNTGVISSTDGGKLLLALNGAGNENIISFGSTTLGDGLVPEKGTLDTTSALHTLEIINNKDVKVIVRQNIPGFFEIPEYEKLNKIYHGILSVEDLIANFNVDDESLSIFLGYLNDIYAGNPYSYSSELSRKSVGMFRDIATENQFKPELNKWLIMGGLTHVDGGTKDTYYGKGYYTYDIGSSDMDADTKITGAYMLGEYGVSDTLAYGVVIGGNKLKSELSNGSKVDGDALYMGAYAKKYVGNLKVTGGLGLQYGDYDADRIAVNKVASSLAEPVMKYCDNYNDMTYDIYLNGRYSHNIGNNLFLEPYGTLSYTYVDQEGADEGNKVLAIETDSKSFDYTVAKVGVDLKKVIPHEKGKSTLSAGVSYTRFLTGADEENITGRFKGENATDFDILVAHKNEQSIGLNAKYTLELESGILFDVKGSYNVERDSHNGTGKNRAKGEWIVGAGIGYKF</sequence>
<evidence type="ECO:0000313" key="4">
    <source>
        <dbReference type="Proteomes" id="UP000241238"/>
    </source>
</evidence>
<dbReference type="Proteomes" id="UP000241238">
    <property type="component" value="Chromosome"/>
</dbReference>
<dbReference type="EMBL" id="CP028103">
    <property type="protein sequence ID" value="AVQ31893.1"/>
    <property type="molecule type" value="Genomic_DNA"/>
</dbReference>
<evidence type="ECO:0000259" key="2">
    <source>
        <dbReference type="PROSITE" id="PS51208"/>
    </source>
</evidence>
<gene>
    <name evidence="3" type="ORF">C4N18_11945</name>
</gene>
<dbReference type="PROSITE" id="PS51208">
    <property type="entry name" value="AUTOTRANSPORTER"/>
    <property type="match status" value="1"/>
</dbReference>
<dbReference type="InterPro" id="IPR036709">
    <property type="entry name" value="Autotransporte_beta_dom_sf"/>
</dbReference>
<dbReference type="Pfam" id="PF03797">
    <property type="entry name" value="Autotransporter"/>
    <property type="match status" value="1"/>
</dbReference>
<dbReference type="SMART" id="SM00869">
    <property type="entry name" value="Autotransporter"/>
    <property type="match status" value="1"/>
</dbReference>
<proteinExistence type="predicted"/>
<reference evidence="4" key="1">
    <citation type="journal article" date="2018" name="MSphere">
        <title>Fusobacterium Genomics Using MinION and Illumina Sequencing Enables Genome Completion and Correction.</title>
        <authorList>
            <person name="Todd S.M."/>
            <person name="Settlage R.E."/>
            <person name="Lahmers K.K."/>
            <person name="Slade D.J."/>
        </authorList>
    </citation>
    <scope>NUCLEOTIDE SEQUENCE [LARGE SCALE GENOMIC DNA]</scope>
    <source>
        <strain evidence="4">ATCC 27725</strain>
    </source>
</reference>
<dbReference type="PROSITE" id="PS51257">
    <property type="entry name" value="PROKAR_LIPOPROTEIN"/>
    <property type="match status" value="1"/>
</dbReference>
<keyword evidence="4" id="KW-1185">Reference proteome</keyword>
<feature type="domain" description="Autotransporter" evidence="2">
    <location>
        <begin position="1103"/>
        <end position="1395"/>
    </location>
</feature>
<dbReference type="RefSeq" id="WP_005948260.1">
    <property type="nucleotide sequence ID" value="NZ_CP028103.1"/>
</dbReference>
<protein>
    <submittedName>
        <fullName evidence="3">Autotransporter domain-containing protein</fullName>
    </submittedName>
</protein>
<dbReference type="GeneID" id="77468708"/>
<feature type="region of interest" description="Disordered" evidence="1">
    <location>
        <begin position="284"/>
        <end position="306"/>
    </location>
</feature>
<evidence type="ECO:0000256" key="1">
    <source>
        <dbReference type="SAM" id="MobiDB-lite"/>
    </source>
</evidence>
<dbReference type="InterPro" id="IPR005546">
    <property type="entry name" value="Autotransporte_beta"/>
</dbReference>
<accession>A0ABN5JL94</accession>